<name>A0AAN7W3B7_9PEZI</name>
<dbReference type="EMBL" id="JAVRQU010000013">
    <property type="protein sequence ID" value="KAK5695937.1"/>
    <property type="molecule type" value="Genomic_DNA"/>
</dbReference>
<reference evidence="3" key="1">
    <citation type="submission" date="2023-08" db="EMBL/GenBank/DDBJ databases">
        <title>Black Yeasts Isolated from many extreme environments.</title>
        <authorList>
            <person name="Coleine C."/>
            <person name="Stajich J.E."/>
            <person name="Selbmann L."/>
        </authorList>
    </citation>
    <scope>NUCLEOTIDE SEQUENCE</scope>
    <source>
        <strain evidence="3">CCFEE 5810</strain>
    </source>
</reference>
<evidence type="ECO:0000256" key="1">
    <source>
        <dbReference type="SAM" id="Coils"/>
    </source>
</evidence>
<dbReference type="InterPro" id="IPR045518">
    <property type="entry name" value="2EXR"/>
</dbReference>
<keyword evidence="1" id="KW-0175">Coiled coil</keyword>
<dbReference type="PANTHER" id="PTHR42085">
    <property type="entry name" value="F-BOX DOMAIN-CONTAINING PROTEIN"/>
    <property type="match status" value="1"/>
</dbReference>
<organism evidence="3 4">
    <name type="scientific">Elasticomyces elasticus</name>
    <dbReference type="NCBI Taxonomy" id="574655"/>
    <lineage>
        <taxon>Eukaryota</taxon>
        <taxon>Fungi</taxon>
        <taxon>Dikarya</taxon>
        <taxon>Ascomycota</taxon>
        <taxon>Pezizomycotina</taxon>
        <taxon>Dothideomycetes</taxon>
        <taxon>Dothideomycetidae</taxon>
        <taxon>Mycosphaerellales</taxon>
        <taxon>Teratosphaeriaceae</taxon>
        <taxon>Elasticomyces</taxon>
    </lineage>
</organism>
<feature type="domain" description="2EXR" evidence="2">
    <location>
        <begin position="48"/>
        <end position="121"/>
    </location>
</feature>
<feature type="coiled-coil region" evidence="1">
    <location>
        <begin position="5"/>
        <end position="32"/>
    </location>
</feature>
<dbReference type="AlphaFoldDB" id="A0AAN7W3B7"/>
<dbReference type="Proteomes" id="UP001310594">
    <property type="component" value="Unassembled WGS sequence"/>
</dbReference>
<proteinExistence type="predicted"/>
<accession>A0AAN7W3B7</accession>
<comment type="caution">
    <text evidence="3">The sequence shown here is derived from an EMBL/GenBank/DDBJ whole genome shotgun (WGS) entry which is preliminary data.</text>
</comment>
<evidence type="ECO:0000313" key="4">
    <source>
        <dbReference type="Proteomes" id="UP001310594"/>
    </source>
</evidence>
<evidence type="ECO:0000313" key="3">
    <source>
        <dbReference type="EMBL" id="KAK5695937.1"/>
    </source>
</evidence>
<sequence>MSVTTALHQDEIARLRNENQQLRLALDQALEIAKPLLQPKPPSCTTSHFLDLPKELRLSIYEYLVVPGTITIRFREDRRKRDQRYDKIIEPSYAETQLFLVSKQVKDEALPVYYAFNKFCCHGLSFHDMVAQESPRNSFSRLIYGVSICENIRSLSIAVDLRDTSYEAAALETIYNDESGERQVYSVPGLATQCAHVAVVGSSRVQCMCLFDAVASCEKLADLQINLANA</sequence>
<dbReference type="Pfam" id="PF20150">
    <property type="entry name" value="2EXR"/>
    <property type="match status" value="1"/>
</dbReference>
<dbReference type="InterPro" id="IPR038883">
    <property type="entry name" value="AN11006-like"/>
</dbReference>
<gene>
    <name evidence="3" type="ORF">LTR97_008357</name>
</gene>
<dbReference type="PANTHER" id="PTHR42085:SF2">
    <property type="entry name" value="F-BOX DOMAIN-CONTAINING PROTEIN"/>
    <property type="match status" value="1"/>
</dbReference>
<evidence type="ECO:0000259" key="2">
    <source>
        <dbReference type="Pfam" id="PF20150"/>
    </source>
</evidence>
<protein>
    <recommendedName>
        <fullName evidence="2">2EXR domain-containing protein</fullName>
    </recommendedName>
</protein>